<dbReference type="EMBL" id="VSWC01000042">
    <property type="protein sequence ID" value="KAA1103090.1"/>
    <property type="molecule type" value="Genomic_DNA"/>
</dbReference>
<proteinExistence type="predicted"/>
<keyword evidence="3" id="KW-0251">Elongation factor</keyword>
<keyword evidence="3" id="KW-0418">Kinase</keyword>
<accession>A0A5B0REN2</accession>
<keyword evidence="4" id="KW-1185">Reference proteome</keyword>
<sequence>MACSTETHVTAPRLVPSPDIIIQHPPATRHPQSLAHLLGTAPSTSLPNAEELLAGNNSISTTQDGAPENTSNEL</sequence>
<feature type="region of interest" description="Disordered" evidence="1">
    <location>
        <begin position="54"/>
        <end position="74"/>
    </location>
</feature>
<dbReference type="GO" id="GO:0003746">
    <property type="term" value="F:translation elongation factor activity"/>
    <property type="evidence" value="ECO:0007669"/>
    <property type="project" value="UniProtKB-KW"/>
</dbReference>
<dbReference type="Proteomes" id="UP000324748">
    <property type="component" value="Unassembled WGS sequence"/>
</dbReference>
<name>A0A5B0REN2_PUCGR</name>
<keyword evidence="3" id="KW-0808">Transferase</keyword>
<dbReference type="Proteomes" id="UP000325313">
    <property type="component" value="Unassembled WGS sequence"/>
</dbReference>
<reference evidence="4 5" key="1">
    <citation type="submission" date="2019-05" db="EMBL/GenBank/DDBJ databases">
        <title>Emergence of the Ug99 lineage of the wheat stem rust pathogen through somatic hybridization.</title>
        <authorList>
            <person name="Li F."/>
            <person name="Upadhyaya N.M."/>
            <person name="Sperschneider J."/>
            <person name="Matny O."/>
            <person name="Nguyen-Phuc H."/>
            <person name="Mago R."/>
            <person name="Raley C."/>
            <person name="Miller M.E."/>
            <person name="Silverstein K.A.T."/>
            <person name="Henningsen E."/>
            <person name="Hirsch C.D."/>
            <person name="Visser B."/>
            <person name="Pretorius Z.A."/>
            <person name="Steffenson B.J."/>
            <person name="Schwessinger B."/>
            <person name="Dodds P.N."/>
            <person name="Figueroa M."/>
        </authorList>
    </citation>
    <scope>NUCLEOTIDE SEQUENCE [LARGE SCALE GENOMIC DNA]</scope>
    <source>
        <strain evidence="2">21-0</strain>
        <strain evidence="3 5">Ug99</strain>
    </source>
</reference>
<protein>
    <submittedName>
        <fullName evidence="3">Eukaryotic elongation factor-2 kinase</fullName>
    </submittedName>
</protein>
<dbReference type="EMBL" id="VDEP01000204">
    <property type="protein sequence ID" value="KAA1124190.1"/>
    <property type="molecule type" value="Genomic_DNA"/>
</dbReference>
<feature type="compositionally biased region" description="Polar residues" evidence="1">
    <location>
        <begin position="55"/>
        <end position="74"/>
    </location>
</feature>
<evidence type="ECO:0000313" key="4">
    <source>
        <dbReference type="Proteomes" id="UP000324748"/>
    </source>
</evidence>
<evidence type="ECO:0000256" key="1">
    <source>
        <dbReference type="SAM" id="MobiDB-lite"/>
    </source>
</evidence>
<organism evidence="3 5">
    <name type="scientific">Puccinia graminis f. sp. tritici</name>
    <dbReference type="NCBI Taxonomy" id="56615"/>
    <lineage>
        <taxon>Eukaryota</taxon>
        <taxon>Fungi</taxon>
        <taxon>Dikarya</taxon>
        <taxon>Basidiomycota</taxon>
        <taxon>Pucciniomycotina</taxon>
        <taxon>Pucciniomycetes</taxon>
        <taxon>Pucciniales</taxon>
        <taxon>Pucciniaceae</taxon>
        <taxon>Puccinia</taxon>
    </lineage>
</organism>
<evidence type="ECO:0000313" key="3">
    <source>
        <dbReference type="EMBL" id="KAA1124190.1"/>
    </source>
</evidence>
<dbReference type="GO" id="GO:0016301">
    <property type="term" value="F:kinase activity"/>
    <property type="evidence" value="ECO:0007669"/>
    <property type="project" value="UniProtKB-KW"/>
</dbReference>
<evidence type="ECO:0000313" key="5">
    <source>
        <dbReference type="Proteomes" id="UP000325313"/>
    </source>
</evidence>
<keyword evidence="3" id="KW-0648">Protein biosynthesis</keyword>
<gene>
    <name evidence="3" type="primary">EEF2K_2</name>
    <name evidence="2" type="ORF">PGT21_006281</name>
    <name evidence="3" type="ORF">PGTUg99_003137</name>
</gene>
<evidence type="ECO:0000313" key="2">
    <source>
        <dbReference type="EMBL" id="KAA1103090.1"/>
    </source>
</evidence>
<comment type="caution">
    <text evidence="3">The sequence shown here is derived from an EMBL/GenBank/DDBJ whole genome shotgun (WGS) entry which is preliminary data.</text>
</comment>
<dbReference type="AlphaFoldDB" id="A0A5B0REN2"/>